<sequence>MLYGRDGGGIETALTRFDSEGVEATPAEQEGVAQQYSAQRFRREMRDAVATAVERSRIDTSIATPPTHSDTDRSLAAPSPTDGDSDE</sequence>
<name>A0A1H8W6R0_9EURY</name>
<keyword evidence="3" id="KW-1185">Reference proteome</keyword>
<evidence type="ECO:0000313" key="2">
    <source>
        <dbReference type="EMBL" id="SEP23300.1"/>
    </source>
</evidence>
<feature type="region of interest" description="Disordered" evidence="1">
    <location>
        <begin position="52"/>
        <end position="87"/>
    </location>
</feature>
<evidence type="ECO:0000313" key="3">
    <source>
        <dbReference type="Proteomes" id="UP000198775"/>
    </source>
</evidence>
<dbReference type="EMBL" id="FOCX01000050">
    <property type="protein sequence ID" value="SEP23300.1"/>
    <property type="molecule type" value="Genomic_DNA"/>
</dbReference>
<accession>A0A1H8W6R0</accession>
<gene>
    <name evidence="2" type="ORF">SAMN05216388_10506</name>
</gene>
<dbReference type="Proteomes" id="UP000198775">
    <property type="component" value="Unassembled WGS sequence"/>
</dbReference>
<feature type="compositionally biased region" description="Polar residues" evidence="1">
    <location>
        <begin position="59"/>
        <end position="68"/>
    </location>
</feature>
<feature type="region of interest" description="Disordered" evidence="1">
    <location>
        <begin position="1"/>
        <end position="39"/>
    </location>
</feature>
<feature type="compositionally biased region" description="Gly residues" evidence="1">
    <location>
        <begin position="1"/>
        <end position="10"/>
    </location>
</feature>
<protein>
    <submittedName>
        <fullName evidence="2">Uncharacterized protein</fullName>
    </submittedName>
</protein>
<organism evidence="2 3">
    <name type="scientific">Halorientalis persicus</name>
    <dbReference type="NCBI Taxonomy" id="1367881"/>
    <lineage>
        <taxon>Archaea</taxon>
        <taxon>Methanobacteriati</taxon>
        <taxon>Methanobacteriota</taxon>
        <taxon>Stenosarchaea group</taxon>
        <taxon>Halobacteria</taxon>
        <taxon>Halobacteriales</taxon>
        <taxon>Haloarculaceae</taxon>
        <taxon>Halorientalis</taxon>
    </lineage>
</organism>
<evidence type="ECO:0000256" key="1">
    <source>
        <dbReference type="SAM" id="MobiDB-lite"/>
    </source>
</evidence>
<proteinExistence type="predicted"/>
<dbReference type="AlphaFoldDB" id="A0A1H8W6R0"/>
<dbReference type="RefSeq" id="WP_092664535.1">
    <property type="nucleotide sequence ID" value="NZ_FOCX01000050.1"/>
</dbReference>
<reference evidence="3" key="1">
    <citation type="submission" date="2016-10" db="EMBL/GenBank/DDBJ databases">
        <authorList>
            <person name="Varghese N."/>
            <person name="Submissions S."/>
        </authorList>
    </citation>
    <scope>NUCLEOTIDE SEQUENCE [LARGE SCALE GENOMIC DNA]</scope>
    <source>
        <strain evidence="3">IBRC-M 10043</strain>
    </source>
</reference>